<keyword evidence="5" id="KW-0472">Membrane</keyword>
<keyword evidence="7" id="KW-1185">Reference proteome</keyword>
<comment type="subcellular location">
    <subcellularLocation>
        <location evidence="1">Cell membrane</location>
        <topology evidence="1">Multi-pass membrane protein</topology>
    </subcellularLocation>
</comment>
<accession>A0A1W6ZQ59</accession>
<dbReference type="GO" id="GO:0005886">
    <property type="term" value="C:plasma membrane"/>
    <property type="evidence" value="ECO:0007669"/>
    <property type="project" value="UniProtKB-SubCell"/>
</dbReference>
<keyword evidence="2" id="KW-1003">Cell membrane</keyword>
<evidence type="ECO:0000256" key="1">
    <source>
        <dbReference type="ARBA" id="ARBA00004651"/>
    </source>
</evidence>
<sequence length="306" mass="32955">MTSTTTQAPQYTAATRPLDIGASAIVVFLCLCWGFNQVMVKFALPDIPPMTQAAIRSIGAAIIIWLYARMRGISLDMRDETLKAGIAAGVLFALEFIFLYRGLLYTTVSRATLFVYTAPFVVVLGSHFLVPGDRFRWTQWLGLAMSFAGVALAFGVPTPAADPNQLLGDMLALLGGIAWGFTTLVVKSTSLARTGPEKTLQYQLVMSAPVLVGAVLLFGERITHMPSVVALASMTYQTVWVVALTFLIWFTMVLRYSAARLSAFTFLTPLFGVLAGYLVMGDPITPAFAGAGALVIGGLILVNRPK</sequence>
<evidence type="ECO:0000313" key="6">
    <source>
        <dbReference type="EMBL" id="ARP99425.1"/>
    </source>
</evidence>
<dbReference type="InterPro" id="IPR037185">
    <property type="entry name" value="EmrE-like"/>
</dbReference>
<dbReference type="OrthoDB" id="184388at2"/>
<dbReference type="Proteomes" id="UP000194137">
    <property type="component" value="Chromosome"/>
</dbReference>
<protein>
    <submittedName>
        <fullName evidence="6">EamA family transporter</fullName>
    </submittedName>
</protein>
<evidence type="ECO:0000256" key="4">
    <source>
        <dbReference type="ARBA" id="ARBA00022989"/>
    </source>
</evidence>
<dbReference type="PANTHER" id="PTHR32322">
    <property type="entry name" value="INNER MEMBRANE TRANSPORTER"/>
    <property type="match status" value="1"/>
</dbReference>
<keyword evidence="3" id="KW-0812">Transmembrane</keyword>
<dbReference type="PANTHER" id="PTHR32322:SF18">
    <property type="entry name" value="S-ADENOSYLMETHIONINE_S-ADENOSYLHOMOCYSTEINE TRANSPORTER"/>
    <property type="match status" value="1"/>
</dbReference>
<dbReference type="Pfam" id="PF00892">
    <property type="entry name" value="EamA"/>
    <property type="match status" value="2"/>
</dbReference>
<reference evidence="6 7" key="1">
    <citation type="submission" date="2017-05" db="EMBL/GenBank/DDBJ databases">
        <title>Full genome sequence of Pseudorhodoplanes sinuspersici.</title>
        <authorList>
            <person name="Dastgheib S.M.M."/>
            <person name="Shavandi M."/>
            <person name="Tirandaz H."/>
        </authorList>
    </citation>
    <scope>NUCLEOTIDE SEQUENCE [LARGE SCALE GENOMIC DNA]</scope>
    <source>
        <strain evidence="6 7">RIPI110</strain>
    </source>
</reference>
<dbReference type="AlphaFoldDB" id="A0A1W6ZQ59"/>
<evidence type="ECO:0000313" key="7">
    <source>
        <dbReference type="Proteomes" id="UP000194137"/>
    </source>
</evidence>
<name>A0A1W6ZQ59_9HYPH</name>
<dbReference type="SUPFAM" id="SSF103481">
    <property type="entry name" value="Multidrug resistance efflux transporter EmrE"/>
    <property type="match status" value="2"/>
</dbReference>
<dbReference type="KEGG" id="psin:CAK95_10255"/>
<organism evidence="6 7">
    <name type="scientific">Pseudorhodoplanes sinuspersici</name>
    <dbReference type="NCBI Taxonomy" id="1235591"/>
    <lineage>
        <taxon>Bacteria</taxon>
        <taxon>Pseudomonadati</taxon>
        <taxon>Pseudomonadota</taxon>
        <taxon>Alphaproteobacteria</taxon>
        <taxon>Hyphomicrobiales</taxon>
        <taxon>Pseudorhodoplanes</taxon>
    </lineage>
</organism>
<proteinExistence type="predicted"/>
<dbReference type="RefSeq" id="WP_086087835.1">
    <property type="nucleotide sequence ID" value="NZ_CP021112.1"/>
</dbReference>
<evidence type="ECO:0000256" key="5">
    <source>
        <dbReference type="ARBA" id="ARBA00023136"/>
    </source>
</evidence>
<keyword evidence="4" id="KW-1133">Transmembrane helix</keyword>
<dbReference type="InterPro" id="IPR000620">
    <property type="entry name" value="EamA_dom"/>
</dbReference>
<evidence type="ECO:0000256" key="2">
    <source>
        <dbReference type="ARBA" id="ARBA00022475"/>
    </source>
</evidence>
<evidence type="ECO:0000256" key="3">
    <source>
        <dbReference type="ARBA" id="ARBA00022692"/>
    </source>
</evidence>
<dbReference type="EMBL" id="CP021112">
    <property type="protein sequence ID" value="ARP99425.1"/>
    <property type="molecule type" value="Genomic_DNA"/>
</dbReference>
<gene>
    <name evidence="6" type="ORF">CAK95_10255</name>
</gene>
<dbReference type="STRING" id="1235591.CAK95_10255"/>
<dbReference type="InterPro" id="IPR050638">
    <property type="entry name" value="AA-Vitamin_Transporters"/>
</dbReference>